<keyword evidence="2" id="KW-1185">Reference proteome</keyword>
<name>A0A9N9B0I4_9GLOM</name>
<dbReference type="Proteomes" id="UP000789706">
    <property type="component" value="Unassembled WGS sequence"/>
</dbReference>
<dbReference type="AlphaFoldDB" id="A0A9N9B0I4"/>
<proteinExistence type="predicted"/>
<reference evidence="1" key="1">
    <citation type="submission" date="2021-06" db="EMBL/GenBank/DDBJ databases">
        <authorList>
            <person name="Kallberg Y."/>
            <person name="Tangrot J."/>
            <person name="Rosling A."/>
        </authorList>
    </citation>
    <scope>NUCLEOTIDE SEQUENCE</scope>
    <source>
        <strain evidence="1">AZ414A</strain>
    </source>
</reference>
<protein>
    <submittedName>
        <fullName evidence="1">2013_t:CDS:1</fullName>
    </submittedName>
</protein>
<evidence type="ECO:0000313" key="2">
    <source>
        <dbReference type="Proteomes" id="UP000789706"/>
    </source>
</evidence>
<dbReference type="EMBL" id="CAJVPK010000817">
    <property type="protein sequence ID" value="CAG8551425.1"/>
    <property type="molecule type" value="Genomic_DNA"/>
</dbReference>
<accession>A0A9N9B0I4</accession>
<gene>
    <name evidence="1" type="ORF">DEBURN_LOCUS7118</name>
</gene>
<comment type="caution">
    <text evidence="1">The sequence shown here is derived from an EMBL/GenBank/DDBJ whole genome shotgun (WGS) entry which is preliminary data.</text>
</comment>
<sequence length="137" mass="16304">MSGLAINITLYERFNKAVPKPINNHPGYDMIYIRPYIVNYRYGTDINKIIEIEKQYDVKPAKKRHTVRILMDGADMDMMKYHWDNECSKAKTENGRCKSYVSEKLYDYKSYSEHKRRQLTDRLSRQELAEKITARVS</sequence>
<evidence type="ECO:0000313" key="1">
    <source>
        <dbReference type="EMBL" id="CAG8551425.1"/>
    </source>
</evidence>
<dbReference type="OrthoDB" id="2303275at2759"/>
<organism evidence="1 2">
    <name type="scientific">Diversispora eburnea</name>
    <dbReference type="NCBI Taxonomy" id="1213867"/>
    <lineage>
        <taxon>Eukaryota</taxon>
        <taxon>Fungi</taxon>
        <taxon>Fungi incertae sedis</taxon>
        <taxon>Mucoromycota</taxon>
        <taxon>Glomeromycotina</taxon>
        <taxon>Glomeromycetes</taxon>
        <taxon>Diversisporales</taxon>
        <taxon>Diversisporaceae</taxon>
        <taxon>Diversispora</taxon>
    </lineage>
</organism>